<protein>
    <submittedName>
        <fullName evidence="2">Uncharacterized protein</fullName>
    </submittedName>
</protein>
<dbReference type="OMA" id="ITETICE"/>
<reference evidence="3" key="1">
    <citation type="journal article" date="2012" name="Proc. Natl. Acad. Sci. U.S.A.">
        <title>Genome sequence of the button mushroom Agaricus bisporus reveals mechanisms governing adaptation to a humic-rich ecological niche.</title>
        <authorList>
            <person name="Morin E."/>
            <person name="Kohler A."/>
            <person name="Baker A.R."/>
            <person name="Foulongne-Oriol M."/>
            <person name="Lombard V."/>
            <person name="Nagy L.G."/>
            <person name="Ohm R.A."/>
            <person name="Patyshakuliyeva A."/>
            <person name="Brun A."/>
            <person name="Aerts A.L."/>
            <person name="Bailey A.M."/>
            <person name="Billette C."/>
            <person name="Coutinho P.M."/>
            <person name="Deakin G."/>
            <person name="Doddapaneni H."/>
            <person name="Floudas D."/>
            <person name="Grimwood J."/>
            <person name="Hilden K."/>
            <person name="Kuees U."/>
            <person name="LaButti K.M."/>
            <person name="Lapidus A."/>
            <person name="Lindquist E.A."/>
            <person name="Lucas S.M."/>
            <person name="Murat C."/>
            <person name="Riley R.W."/>
            <person name="Salamov A.A."/>
            <person name="Schmutz J."/>
            <person name="Subramanian V."/>
            <person name="Woesten H.A.B."/>
            <person name="Xu J."/>
            <person name="Eastwood D.C."/>
            <person name="Foster G.D."/>
            <person name="Sonnenberg A.S."/>
            <person name="Cullen D."/>
            <person name="de Vries R.P."/>
            <person name="Lundell T."/>
            <person name="Hibbett D.S."/>
            <person name="Henrissat B."/>
            <person name="Burton K.S."/>
            <person name="Kerrigan R.W."/>
            <person name="Challen M.P."/>
            <person name="Grigoriev I.V."/>
            <person name="Martin F."/>
        </authorList>
    </citation>
    <scope>NUCLEOTIDE SEQUENCE [LARGE SCALE GENOMIC DNA]</scope>
    <source>
        <strain evidence="3">JB137-S8 / ATCC MYA-4627 / FGSC 10392</strain>
    </source>
</reference>
<name>K5XUH5_AGABU</name>
<sequence>MFVKISTIVLCAAAVITGVTSSPLLTRSSDLAARNSRNSPPQSFNNYHGLASMANFDNFYGADNFDGSKNAQTVVVNVKEVVCHTQAVEIIQQRLLVLQEMAKKIITETICDVETQTIVFEQHVSGLSHFGKDMRRKSKKQVGYDQSISSHFKNVMDSNGTVTTYNLNFTGADAGKNTVVPSGDNWNNSTSPASVGAAYNASMDAIKAMH</sequence>
<dbReference type="RefSeq" id="XP_007330411.1">
    <property type="nucleotide sequence ID" value="XM_007330349.1"/>
</dbReference>
<evidence type="ECO:0000313" key="3">
    <source>
        <dbReference type="Proteomes" id="UP000008493"/>
    </source>
</evidence>
<organism evidence="2 3">
    <name type="scientific">Agaricus bisporus var. burnettii (strain JB137-S8 / ATCC MYA-4627 / FGSC 10392)</name>
    <name type="common">White button mushroom</name>
    <dbReference type="NCBI Taxonomy" id="597362"/>
    <lineage>
        <taxon>Eukaryota</taxon>
        <taxon>Fungi</taxon>
        <taxon>Dikarya</taxon>
        <taxon>Basidiomycota</taxon>
        <taxon>Agaricomycotina</taxon>
        <taxon>Agaricomycetes</taxon>
        <taxon>Agaricomycetidae</taxon>
        <taxon>Agaricales</taxon>
        <taxon>Agaricineae</taxon>
        <taxon>Agaricaceae</taxon>
        <taxon>Agaricus</taxon>
    </lineage>
</organism>
<dbReference type="InParanoid" id="K5XUH5"/>
<dbReference type="EMBL" id="JH971391">
    <property type="protein sequence ID" value="EKM78745.1"/>
    <property type="molecule type" value="Genomic_DNA"/>
</dbReference>
<gene>
    <name evidence="2" type="ORF">AGABI1DRAFT_75209</name>
</gene>
<dbReference type="AlphaFoldDB" id="K5XUH5"/>
<dbReference type="HOGENOM" id="CLU_094663_0_0_1"/>
<dbReference type="GeneID" id="18831242"/>
<evidence type="ECO:0000256" key="1">
    <source>
        <dbReference type="SAM" id="SignalP"/>
    </source>
</evidence>
<dbReference type="eggNOG" id="ENOG502SR13">
    <property type="taxonomic scope" value="Eukaryota"/>
</dbReference>
<keyword evidence="1" id="KW-0732">Signal</keyword>
<dbReference type="OrthoDB" id="3236720at2759"/>
<proteinExistence type="predicted"/>
<evidence type="ECO:0000313" key="2">
    <source>
        <dbReference type="EMBL" id="EKM78745.1"/>
    </source>
</evidence>
<dbReference type="KEGG" id="abp:AGABI1DRAFT75209"/>
<feature type="signal peptide" evidence="1">
    <location>
        <begin position="1"/>
        <end position="21"/>
    </location>
</feature>
<dbReference type="Proteomes" id="UP000008493">
    <property type="component" value="Unassembled WGS sequence"/>
</dbReference>
<keyword evidence="3" id="KW-1185">Reference proteome</keyword>
<accession>K5XUH5</accession>
<feature type="chain" id="PRO_5003886598" evidence="1">
    <location>
        <begin position="22"/>
        <end position="210"/>
    </location>
</feature>